<evidence type="ECO:0000256" key="1">
    <source>
        <dbReference type="ARBA" id="ARBA00000370"/>
    </source>
</evidence>
<feature type="binding site" evidence="10 12">
    <location>
        <position position="193"/>
    </location>
    <ligand>
        <name>substrate</name>
    </ligand>
</feature>
<dbReference type="GO" id="GO:0006007">
    <property type="term" value="P:glucose catabolic process"/>
    <property type="evidence" value="ECO:0007669"/>
    <property type="project" value="InterPro"/>
</dbReference>
<comment type="catalytic activity">
    <reaction evidence="1 10">
        <text>(2R)-2-phosphoglycerate = (2R)-3-phosphoglycerate</text>
        <dbReference type="Rhea" id="RHEA:15901"/>
        <dbReference type="ChEBI" id="CHEBI:58272"/>
        <dbReference type="ChEBI" id="CHEBI:58289"/>
        <dbReference type="EC" id="5.4.2.12"/>
    </reaction>
</comment>
<dbReference type="EC" id="5.4.2.12" evidence="4 10"/>
<feature type="binding site" evidence="10 12">
    <location>
        <position position="338"/>
    </location>
    <ligand>
        <name>substrate</name>
    </ligand>
</feature>
<feature type="active site" description="Phosphoserine intermediate" evidence="10 11">
    <location>
        <position position="64"/>
    </location>
</feature>
<dbReference type="GO" id="GO:0005829">
    <property type="term" value="C:cytosol"/>
    <property type="evidence" value="ECO:0007669"/>
    <property type="project" value="TreeGrafter"/>
</dbReference>
<dbReference type="SUPFAM" id="SSF53649">
    <property type="entry name" value="Alkaline phosphatase-like"/>
    <property type="match status" value="1"/>
</dbReference>
<dbReference type="CDD" id="cd16010">
    <property type="entry name" value="iPGM"/>
    <property type="match status" value="1"/>
</dbReference>
<comment type="similarity">
    <text evidence="3 10">Belongs to the BPG-independent phosphoglycerate mutase family.</text>
</comment>
<feature type="binding site" evidence="10 13">
    <location>
        <position position="406"/>
    </location>
    <ligand>
        <name>Mn(2+)</name>
        <dbReference type="ChEBI" id="CHEBI:29035"/>
        <label>1</label>
    </ligand>
</feature>
<dbReference type="HAMAP" id="MF_01038">
    <property type="entry name" value="GpmI"/>
    <property type="match status" value="1"/>
</dbReference>
<feature type="binding site" evidence="10 12">
    <location>
        <begin position="264"/>
        <end position="267"/>
    </location>
    <ligand>
        <name>substrate</name>
    </ligand>
</feature>
<proteinExistence type="inferred from homology"/>
<dbReference type="PIRSF" id="PIRSF001492">
    <property type="entry name" value="IPGAM"/>
    <property type="match status" value="1"/>
</dbReference>
<keyword evidence="6 10" id="KW-0324">Glycolysis</keyword>
<accession>A0A1W2DA64</accession>
<dbReference type="SUPFAM" id="SSF64158">
    <property type="entry name" value="2,3-Bisphosphoglycerate-independent phosphoglycerate mutase, substrate-binding domain"/>
    <property type="match status" value="1"/>
</dbReference>
<sequence>MEIKKNVDALIILDGWGAWPGNEANAVALADMPFLKELETRYPTTRLACSGDAVGLPHGVMGNSEVGHMNIGAGRKVFQDLVRINRAMTDNTFFSNHGLSTAMETAKKRGKTVHLMGLLSDGGVHSHINHLFALTDMARQKGVQNLAVHAILDGRDTPPKSGITYVKQLNAHLAQTGLGHIASLCGRFYAMDRDTRWERVEKAYKLYTNAEGENFEDPVAAMEASYNGEYTDEFVRPVHIIPPGRDASQSIIRDGDSLIFFNFRADRAREITRALTEPDFTQFPREIFPAIDPFICMTQYDEHFSLETAFGPQHLDHILGEEVSRHGLKQLRIAETEKYAHVTYFFNGGDETVFPGEERILVPSPREVETYDEKPEMSARAVARKACEKIKSGNIQFMVLNFANMDMVGHTGILPAAVKACETVDTCVKKVVQEIWNSGGTAMVTADHGNAEQMLNVDGSPHTAHTLNPVKFILAGKKFQNVKLQEGILGDIAPTALKVMDLPIPKEMTGTPLFSE</sequence>
<feature type="domain" description="Metalloenzyme" evidence="14">
    <location>
        <begin position="9"/>
        <end position="502"/>
    </location>
</feature>
<dbReference type="AlphaFoldDB" id="A0A1W2DA64"/>
<protein>
    <recommendedName>
        <fullName evidence="9 10">2,3-bisphosphoglycerate-independent phosphoglycerate mutase</fullName>
        <shortName evidence="10">BPG-independent PGAM</shortName>
        <shortName evidence="10">Phosphoglyceromutase</shortName>
        <shortName evidence="10">iPGM</shortName>
        <ecNumber evidence="4 10">5.4.2.12</ecNumber>
    </recommendedName>
</protein>
<feature type="binding site" evidence="10 13">
    <location>
        <position position="447"/>
    </location>
    <ligand>
        <name>Mn(2+)</name>
        <dbReference type="ChEBI" id="CHEBI:29035"/>
        <label>2</label>
    </ligand>
</feature>
<dbReference type="Pfam" id="PF06415">
    <property type="entry name" value="iPGM_N"/>
    <property type="match status" value="1"/>
</dbReference>
<evidence type="ECO:0000256" key="11">
    <source>
        <dbReference type="PIRSR" id="PIRSR001492-1"/>
    </source>
</evidence>
<dbReference type="Gene3D" id="3.40.1450.10">
    <property type="entry name" value="BPG-independent phosphoglycerate mutase, domain B"/>
    <property type="match status" value="1"/>
</dbReference>
<evidence type="ECO:0000256" key="13">
    <source>
        <dbReference type="PIRSR" id="PIRSR001492-3"/>
    </source>
</evidence>
<keyword evidence="5 10" id="KW-0479">Metal-binding</keyword>
<comment type="cofactor">
    <cofactor evidence="10">
        <name>Mn(2+)</name>
        <dbReference type="ChEBI" id="CHEBI:29035"/>
    </cofactor>
    <text evidence="10">Binds 2 manganese ions per subunit.</text>
</comment>
<name>A0A1W2DA64_9BACT</name>
<feature type="binding site" evidence="10 12">
    <location>
        <position position="125"/>
    </location>
    <ligand>
        <name>substrate</name>
    </ligand>
</feature>
<feature type="binding site" evidence="10 12">
    <location>
        <position position="187"/>
    </location>
    <ligand>
        <name>substrate</name>
    </ligand>
</feature>
<dbReference type="Proteomes" id="UP000192418">
    <property type="component" value="Unassembled WGS sequence"/>
</dbReference>
<organism evidence="16 17">
    <name type="scientific">Desulfocicer vacuolatum DSM 3385</name>
    <dbReference type="NCBI Taxonomy" id="1121400"/>
    <lineage>
        <taxon>Bacteria</taxon>
        <taxon>Pseudomonadati</taxon>
        <taxon>Thermodesulfobacteriota</taxon>
        <taxon>Desulfobacteria</taxon>
        <taxon>Desulfobacterales</taxon>
        <taxon>Desulfobacteraceae</taxon>
        <taxon>Desulfocicer</taxon>
    </lineage>
</organism>
<dbReference type="Pfam" id="PF01676">
    <property type="entry name" value="Metalloenzyme"/>
    <property type="match status" value="1"/>
</dbReference>
<keyword evidence="17" id="KW-1185">Reference proteome</keyword>
<feature type="binding site" evidence="10 13">
    <location>
        <position position="410"/>
    </location>
    <ligand>
        <name>Mn(2+)</name>
        <dbReference type="ChEBI" id="CHEBI:29035"/>
        <label>1</label>
    </ligand>
</feature>
<feature type="binding site" evidence="10 13">
    <location>
        <position position="64"/>
    </location>
    <ligand>
        <name>Mn(2+)</name>
        <dbReference type="ChEBI" id="CHEBI:29035"/>
        <label>2</label>
    </ligand>
</feature>
<dbReference type="NCBIfam" id="TIGR01307">
    <property type="entry name" value="pgm_bpd_ind"/>
    <property type="match status" value="1"/>
</dbReference>
<keyword evidence="8 10" id="KW-0413">Isomerase</keyword>
<evidence type="ECO:0000256" key="5">
    <source>
        <dbReference type="ARBA" id="ARBA00022723"/>
    </source>
</evidence>
<dbReference type="RefSeq" id="WP_084070139.1">
    <property type="nucleotide sequence ID" value="NZ_FWXY01000016.1"/>
</dbReference>
<dbReference type="InterPro" id="IPR011258">
    <property type="entry name" value="BPG-indep_PGM_N"/>
</dbReference>
<evidence type="ECO:0000256" key="4">
    <source>
        <dbReference type="ARBA" id="ARBA00012026"/>
    </source>
</evidence>
<dbReference type="FunFam" id="3.40.1450.10:FF:000001">
    <property type="entry name" value="2,3-bisphosphoglycerate-independent phosphoglycerate mutase"/>
    <property type="match status" value="1"/>
</dbReference>
<feature type="binding site" evidence="10 13">
    <location>
        <position position="465"/>
    </location>
    <ligand>
        <name>Mn(2+)</name>
        <dbReference type="ChEBI" id="CHEBI:29035"/>
        <label>1</label>
    </ligand>
</feature>
<dbReference type="InterPro" id="IPR017850">
    <property type="entry name" value="Alkaline_phosphatase_core_sf"/>
</dbReference>
<dbReference type="STRING" id="1121400.SAMN02746065_11654"/>
<evidence type="ECO:0000256" key="7">
    <source>
        <dbReference type="ARBA" id="ARBA00023211"/>
    </source>
</evidence>
<evidence type="ECO:0000259" key="14">
    <source>
        <dbReference type="Pfam" id="PF01676"/>
    </source>
</evidence>
<dbReference type="InterPro" id="IPR036646">
    <property type="entry name" value="PGAM_B_sf"/>
</dbReference>
<gene>
    <name evidence="10" type="primary">gpmI</name>
    <name evidence="16" type="ORF">SAMN02746065_11654</name>
</gene>
<evidence type="ECO:0000313" key="17">
    <source>
        <dbReference type="Proteomes" id="UP000192418"/>
    </source>
</evidence>
<evidence type="ECO:0000313" key="16">
    <source>
        <dbReference type="EMBL" id="SMC94389.1"/>
    </source>
</evidence>
<dbReference type="UniPathway" id="UPA00109">
    <property type="reaction ID" value="UER00186"/>
</dbReference>
<dbReference type="PANTHER" id="PTHR31637:SF0">
    <property type="entry name" value="2,3-BISPHOSPHOGLYCERATE-INDEPENDENT PHOSPHOGLYCERATE MUTASE"/>
    <property type="match status" value="1"/>
</dbReference>
<reference evidence="16 17" key="1">
    <citation type="submission" date="2017-04" db="EMBL/GenBank/DDBJ databases">
        <authorList>
            <person name="Afonso C.L."/>
            <person name="Miller P.J."/>
            <person name="Scott M.A."/>
            <person name="Spackman E."/>
            <person name="Goraichik I."/>
            <person name="Dimitrov K.M."/>
            <person name="Suarez D.L."/>
            <person name="Swayne D.E."/>
        </authorList>
    </citation>
    <scope>NUCLEOTIDE SEQUENCE [LARGE SCALE GENOMIC DNA]</scope>
    <source>
        <strain evidence="16 17">DSM 3385</strain>
    </source>
</reference>
<dbReference type="Gene3D" id="3.40.720.10">
    <property type="entry name" value="Alkaline Phosphatase, subunit A"/>
    <property type="match status" value="1"/>
</dbReference>
<comment type="function">
    <text evidence="10">Catalyzes the interconversion of 2-phosphoglycerate and 3-phosphoglycerate.</text>
</comment>
<evidence type="ECO:0000256" key="3">
    <source>
        <dbReference type="ARBA" id="ARBA00008819"/>
    </source>
</evidence>
<evidence type="ECO:0000256" key="10">
    <source>
        <dbReference type="HAMAP-Rule" id="MF_01038"/>
    </source>
</evidence>
<evidence type="ECO:0000256" key="6">
    <source>
        <dbReference type="ARBA" id="ARBA00023152"/>
    </source>
</evidence>
<feature type="domain" description="BPG-independent PGAM N-terminal" evidence="15">
    <location>
        <begin position="84"/>
        <end position="302"/>
    </location>
</feature>
<dbReference type="PANTHER" id="PTHR31637">
    <property type="entry name" value="2,3-BISPHOSPHOGLYCERATE-INDEPENDENT PHOSPHOGLYCERATE MUTASE"/>
    <property type="match status" value="1"/>
</dbReference>
<dbReference type="GO" id="GO:0006096">
    <property type="term" value="P:glycolytic process"/>
    <property type="evidence" value="ECO:0007669"/>
    <property type="project" value="UniProtKB-UniRule"/>
</dbReference>
<evidence type="ECO:0000256" key="2">
    <source>
        <dbReference type="ARBA" id="ARBA00004798"/>
    </source>
</evidence>
<comment type="pathway">
    <text evidence="2 10">Carbohydrate degradation; glycolysis; pyruvate from D-glyceraldehyde 3-phosphate: step 3/5.</text>
</comment>
<dbReference type="GO" id="GO:0004619">
    <property type="term" value="F:phosphoglycerate mutase activity"/>
    <property type="evidence" value="ECO:0007669"/>
    <property type="project" value="UniProtKB-UniRule"/>
</dbReference>
<dbReference type="InterPro" id="IPR006124">
    <property type="entry name" value="Metalloenzyme"/>
</dbReference>
<keyword evidence="7 10" id="KW-0464">Manganese</keyword>
<comment type="subunit">
    <text evidence="10">Monomer.</text>
</comment>
<dbReference type="InterPro" id="IPR005995">
    <property type="entry name" value="Pgm_bpd_ind"/>
</dbReference>
<evidence type="ECO:0000256" key="8">
    <source>
        <dbReference type="ARBA" id="ARBA00023235"/>
    </source>
</evidence>
<dbReference type="OrthoDB" id="9800863at2"/>
<evidence type="ECO:0000256" key="12">
    <source>
        <dbReference type="PIRSR" id="PIRSR001492-2"/>
    </source>
</evidence>
<feature type="binding site" evidence="10 13">
    <location>
        <position position="448"/>
    </location>
    <ligand>
        <name>Mn(2+)</name>
        <dbReference type="ChEBI" id="CHEBI:29035"/>
        <label>2</label>
    </ligand>
</feature>
<evidence type="ECO:0000259" key="15">
    <source>
        <dbReference type="Pfam" id="PF06415"/>
    </source>
</evidence>
<evidence type="ECO:0000256" key="9">
    <source>
        <dbReference type="ARBA" id="ARBA00071648"/>
    </source>
</evidence>
<dbReference type="EMBL" id="FWXY01000016">
    <property type="protein sequence ID" value="SMC94389.1"/>
    <property type="molecule type" value="Genomic_DNA"/>
</dbReference>
<feature type="binding site" evidence="10 12">
    <location>
        <begin position="155"/>
        <end position="156"/>
    </location>
    <ligand>
        <name>substrate</name>
    </ligand>
</feature>
<dbReference type="GO" id="GO:0030145">
    <property type="term" value="F:manganese ion binding"/>
    <property type="evidence" value="ECO:0007669"/>
    <property type="project" value="UniProtKB-UniRule"/>
</dbReference>
<feature type="binding site" evidence="10 13">
    <location>
        <position position="14"/>
    </location>
    <ligand>
        <name>Mn(2+)</name>
        <dbReference type="ChEBI" id="CHEBI:29035"/>
        <label>2</label>
    </ligand>
</feature>